<proteinExistence type="predicted"/>
<protein>
    <recommendedName>
        <fullName evidence="4">SMODS and SLOG-associating 2TM effector domain-containing protein</fullName>
    </recommendedName>
</protein>
<evidence type="ECO:0000313" key="2">
    <source>
        <dbReference type="EMBL" id="NSL53395.1"/>
    </source>
</evidence>
<evidence type="ECO:0000256" key="1">
    <source>
        <dbReference type="SAM" id="Phobius"/>
    </source>
</evidence>
<evidence type="ECO:0008006" key="4">
    <source>
        <dbReference type="Google" id="ProtNLM"/>
    </source>
</evidence>
<dbReference type="RefSeq" id="WP_170019402.1">
    <property type="nucleotide sequence ID" value="NZ_JABCSC020000001.1"/>
</dbReference>
<evidence type="ECO:0000313" key="3">
    <source>
        <dbReference type="Proteomes" id="UP000778523"/>
    </source>
</evidence>
<feature type="transmembrane region" description="Helical" evidence="1">
    <location>
        <begin position="21"/>
        <end position="42"/>
    </location>
</feature>
<keyword evidence="3" id="KW-1185">Reference proteome</keyword>
<gene>
    <name evidence="2" type="ORF">HJ583_000005</name>
</gene>
<accession>A0ABX2IHB1</accession>
<name>A0ABX2IHB1_9RHOO</name>
<dbReference type="Proteomes" id="UP000778523">
    <property type="component" value="Unassembled WGS sequence"/>
</dbReference>
<organism evidence="2 3">
    <name type="scientific">Uliginosibacterium aquaticum</name>
    <dbReference type="NCBI Taxonomy" id="2731212"/>
    <lineage>
        <taxon>Bacteria</taxon>
        <taxon>Pseudomonadati</taxon>
        <taxon>Pseudomonadota</taxon>
        <taxon>Betaproteobacteria</taxon>
        <taxon>Rhodocyclales</taxon>
        <taxon>Zoogloeaceae</taxon>
        <taxon>Uliginosibacterium</taxon>
    </lineage>
</organism>
<keyword evidence="1" id="KW-0812">Transmembrane</keyword>
<reference evidence="2 3" key="1">
    <citation type="submission" date="2020-06" db="EMBL/GenBank/DDBJ databases">
        <title>Draft genome of Uliginosibacterium sp. IMCC34675.</title>
        <authorList>
            <person name="Song J."/>
        </authorList>
    </citation>
    <scope>NUCLEOTIDE SEQUENCE [LARGE SCALE GENOMIC DNA]</scope>
    <source>
        <strain evidence="2 3">IMCC34675</strain>
    </source>
</reference>
<keyword evidence="1" id="KW-1133">Transmembrane helix</keyword>
<sequence length="240" mass="27272">MSIELSHNVSTGTWSFSYKRHIFVALGLLLVGSGLATFTGPWWQGILIAALGKAGVVVNESYQWLLATAQIIPGLGLLAYKHFIADPRQAKIQADKSTFWAANISIERARSYLSNLLDDHSYTSKLHSEFYEVSTRFLKPEFVFQHHSTATAYREFSLAAGRLEEFVGTNFFVFPNTRPADGDYRYCLAPHLNMDRELVFYDAEKVAEYRTLSTQLHEKTRQVQALFTKWIEDLKALGHV</sequence>
<comment type="caution">
    <text evidence="2">The sequence shown here is derived from an EMBL/GenBank/DDBJ whole genome shotgun (WGS) entry which is preliminary data.</text>
</comment>
<dbReference type="EMBL" id="JABCSC020000001">
    <property type="protein sequence ID" value="NSL53395.1"/>
    <property type="molecule type" value="Genomic_DNA"/>
</dbReference>
<keyword evidence="1" id="KW-0472">Membrane</keyword>